<dbReference type="GO" id="GO:0009107">
    <property type="term" value="P:lipoate biosynthetic process"/>
    <property type="evidence" value="ECO:0007669"/>
    <property type="project" value="UniProtKB-UniRule"/>
</dbReference>
<comment type="miscellaneous">
    <text evidence="3">The reaction proceeds via a thioester-linked acyl-enzyme intermediate.</text>
</comment>
<organism evidence="5 6">
    <name type="scientific">Saliterribacillus persicus</name>
    <dbReference type="NCBI Taxonomy" id="930114"/>
    <lineage>
        <taxon>Bacteria</taxon>
        <taxon>Bacillati</taxon>
        <taxon>Bacillota</taxon>
        <taxon>Bacilli</taxon>
        <taxon>Bacillales</taxon>
        <taxon>Bacillaceae</taxon>
        <taxon>Saliterribacillus</taxon>
    </lineage>
</organism>
<feature type="active site" description="Acyl-thioester intermediate" evidence="3">
    <location>
        <position position="148"/>
    </location>
</feature>
<dbReference type="PROSITE" id="PS51733">
    <property type="entry name" value="BPL_LPL_CATALYTIC"/>
    <property type="match status" value="1"/>
</dbReference>
<comment type="catalytic activity">
    <reaction evidence="3">
        <text>N(6)-octanoyl-L-lysyl-[glycine-cleavage complex H protein] + L-lysyl-[lipoyl-carrier protein] = N(6)-octanoyl-L-lysyl-[lipoyl-carrier protein] + L-lysyl-[glycine-cleavage complex H protein]</text>
        <dbReference type="Rhea" id="RHEA:20213"/>
        <dbReference type="Rhea" id="RHEA-COMP:10500"/>
        <dbReference type="Rhea" id="RHEA-COMP:10501"/>
        <dbReference type="Rhea" id="RHEA-COMP:10503"/>
        <dbReference type="Rhea" id="RHEA-COMP:10504"/>
        <dbReference type="ChEBI" id="CHEBI:29969"/>
        <dbReference type="ChEBI" id="CHEBI:78809"/>
        <dbReference type="EC" id="2.3.1.204"/>
    </reaction>
</comment>
<protein>
    <recommendedName>
        <fullName evidence="3">Octanoyl-[GcvH]:protein N-octanoyltransferase</fullName>
        <ecNumber evidence="3">2.3.1.204</ecNumber>
    </recommendedName>
    <alternativeName>
        <fullName evidence="3">Octanoyl-[GcvH]:E2 amidotransferase</fullName>
    </alternativeName>
</protein>
<name>A0A368YBH4_9BACI</name>
<dbReference type="AlphaFoldDB" id="A0A368YBH4"/>
<dbReference type="OrthoDB" id="2080934at2"/>
<dbReference type="HAMAP" id="MF_02119">
    <property type="entry name" value="LipL"/>
    <property type="match status" value="1"/>
</dbReference>
<dbReference type="InterPro" id="IPR050664">
    <property type="entry name" value="Octanoyltrans_LipM/LipL"/>
</dbReference>
<comment type="pathway">
    <text evidence="3">Protein modification; protein lipoylation via endogenous pathway; protein N(6)-(lipoyl)lysine from octanoyl-[acyl-carrier-protein].</text>
</comment>
<sequence length="275" mass="31220">MKDWKQAFDQKKIRIIDHSDPDILETPMASFATDDALCIHVSEKTNTLATRLWVHKPTIVLGILDARLPFLEKGMSYLREQGYQMVVRNSGGLAVVLDEGVLNFSIILGEATKLGIHDGYLIMVDFVRDLFQDLTTDIDAYEIKGSYCPGDYDLSIGGKKFAGISQRRVKNGTAVQIYLDIEGSGTKRAELVRNFYELGLDSEETRFDYPEIVPDTMRSLSELLDHPLTVSEVCDRIVKQIDGEYDSLTESELEIFEKRMKLMIDRNKKALGDYF</sequence>
<comment type="function">
    <text evidence="3">Catalyzes the amidotransfer (transamidation) of the octanoyl moiety from octanoyl-GcvH to the lipoyl domain of the E2 subunit of lipoate-dependent enzymes.</text>
</comment>
<dbReference type="CDD" id="cd16443">
    <property type="entry name" value="LplA"/>
    <property type="match status" value="1"/>
</dbReference>
<dbReference type="SUPFAM" id="SSF55681">
    <property type="entry name" value="Class II aaRS and biotin synthetases"/>
    <property type="match status" value="1"/>
</dbReference>
<dbReference type="Pfam" id="PF21948">
    <property type="entry name" value="LplA-B_cat"/>
    <property type="match status" value="1"/>
</dbReference>
<reference evidence="5 6" key="1">
    <citation type="submission" date="2018-07" db="EMBL/GenBank/DDBJ databases">
        <title>Genomic Encyclopedia of Type Strains, Phase IV (KMG-IV): sequencing the most valuable type-strain genomes for metagenomic binning, comparative biology and taxonomic classification.</title>
        <authorList>
            <person name="Goeker M."/>
        </authorList>
    </citation>
    <scope>NUCLEOTIDE SEQUENCE [LARGE SCALE GENOMIC DNA]</scope>
    <source>
        <strain evidence="5 6">DSM 27696</strain>
    </source>
</reference>
<gene>
    <name evidence="3" type="primary">lipL</name>
    <name evidence="5" type="ORF">DFR57_101349</name>
</gene>
<dbReference type="InterPro" id="IPR045864">
    <property type="entry name" value="aa-tRNA-synth_II/BPL/LPL"/>
</dbReference>
<evidence type="ECO:0000313" key="6">
    <source>
        <dbReference type="Proteomes" id="UP000252585"/>
    </source>
</evidence>
<feature type="domain" description="BPL/LPL catalytic" evidence="4">
    <location>
        <begin position="44"/>
        <end position="228"/>
    </location>
</feature>
<dbReference type="GO" id="GO:0033819">
    <property type="term" value="F:lipoyl(octanoyl) transferase activity"/>
    <property type="evidence" value="ECO:0007669"/>
    <property type="project" value="InterPro"/>
</dbReference>
<keyword evidence="6" id="KW-1185">Reference proteome</keyword>
<keyword evidence="1 3" id="KW-0808">Transferase</keyword>
<comment type="caution">
    <text evidence="5">The sequence shown here is derived from an EMBL/GenBank/DDBJ whole genome shotgun (WGS) entry which is preliminary data.</text>
</comment>
<dbReference type="PANTHER" id="PTHR43679:SF2">
    <property type="entry name" value="OCTANOYL-[GCVH]:PROTEIN N-OCTANOYLTRANSFERASE"/>
    <property type="match status" value="1"/>
</dbReference>
<evidence type="ECO:0000256" key="1">
    <source>
        <dbReference type="ARBA" id="ARBA00022679"/>
    </source>
</evidence>
<dbReference type="Proteomes" id="UP000252585">
    <property type="component" value="Unassembled WGS sequence"/>
</dbReference>
<dbReference type="EMBL" id="QPJJ01000001">
    <property type="protein sequence ID" value="RCW77475.1"/>
    <property type="molecule type" value="Genomic_DNA"/>
</dbReference>
<feature type="site" description="Lowers pKa of active site Cys" evidence="3">
    <location>
        <position position="160"/>
    </location>
</feature>
<dbReference type="InterPro" id="IPR024897">
    <property type="entry name" value="LipL"/>
</dbReference>
<evidence type="ECO:0000259" key="4">
    <source>
        <dbReference type="PROSITE" id="PS51733"/>
    </source>
</evidence>
<comment type="similarity">
    <text evidence="3">Belongs to the octanoyltransferase LipL family.</text>
</comment>
<evidence type="ECO:0000313" key="5">
    <source>
        <dbReference type="EMBL" id="RCW77475.1"/>
    </source>
</evidence>
<evidence type="ECO:0000256" key="2">
    <source>
        <dbReference type="ARBA" id="ARBA00023315"/>
    </source>
</evidence>
<dbReference type="EC" id="2.3.1.204" evidence="3"/>
<proteinExistence type="inferred from homology"/>
<evidence type="ECO:0000256" key="3">
    <source>
        <dbReference type="HAMAP-Rule" id="MF_02119"/>
    </source>
</evidence>
<dbReference type="RefSeq" id="WP_114351402.1">
    <property type="nucleotide sequence ID" value="NZ_QPJJ01000001.1"/>
</dbReference>
<dbReference type="PANTHER" id="PTHR43679">
    <property type="entry name" value="OCTANOYLTRANSFERASE LIPM-RELATED"/>
    <property type="match status" value="1"/>
</dbReference>
<dbReference type="GO" id="GO:0009249">
    <property type="term" value="P:protein lipoylation"/>
    <property type="evidence" value="ECO:0007669"/>
    <property type="project" value="UniProtKB-UniRule"/>
</dbReference>
<keyword evidence="2 3" id="KW-0012">Acyltransferase</keyword>
<dbReference type="InterPro" id="IPR004143">
    <property type="entry name" value="BPL_LPL_catalytic"/>
</dbReference>
<dbReference type="Gene3D" id="3.30.930.10">
    <property type="entry name" value="Bira Bifunctional Protein, Domain 2"/>
    <property type="match status" value="1"/>
</dbReference>
<accession>A0A368YBH4</accession>